<dbReference type="RefSeq" id="WP_086043289.1">
    <property type="nucleotide sequence ID" value="NZ_CP021059.1"/>
</dbReference>
<dbReference type="GeneID" id="35296247"/>
<dbReference type="OrthoDB" id="2082158at2"/>
<dbReference type="EMBL" id="CP021059">
    <property type="protein sequence ID" value="ARQ07753.1"/>
    <property type="molecule type" value="Genomic_DNA"/>
</dbReference>
<protein>
    <submittedName>
        <fullName evidence="1">Uncharacterized protein</fullName>
    </submittedName>
</protein>
<dbReference type="KEGG" id="mcak:MCCS_21640"/>
<proteinExistence type="predicted"/>
<reference evidence="1 2" key="1">
    <citation type="journal article" date="2017" name="Int. J. Syst. Evol. Microbiol.">
        <title>Macrococcus canis sp. nov., a skin bacterium associated with infections in dogs.</title>
        <authorList>
            <person name="Gobeli Brawand S."/>
            <person name="Cotting K."/>
            <person name="Gomez-Sanz E."/>
            <person name="Collaud A."/>
            <person name="Thomann A."/>
            <person name="Brodard I."/>
            <person name="Rodriguez-Campos S."/>
            <person name="Strauss C."/>
            <person name="Perreten V."/>
        </authorList>
    </citation>
    <scope>NUCLEOTIDE SEQUENCE [LARGE SCALE GENOMIC DNA]</scope>
    <source>
        <strain evidence="1 2">KM45013</strain>
    </source>
</reference>
<sequence length="214" mass="25100">MSDNLEQINNSDINIVYIDDIIDSGISRYLYNLQKNDVELNYVEVTFNEKCDDYKSLLNNKDVSAADILIVDSKLFSNENVTKKLTGEEFNLIFTTVHPYSEVIVITQNEGLEKYGTLRKYQQNFKENAENYYDRVLKDEIEQRKEIILQKRRILKKMKTNTITYGEDLIYEKVESLFNGNGTYKELNDDKINELIDLIEYEIKPYIEGDINGI</sequence>
<dbReference type="AlphaFoldDB" id="A0A1W7ADR2"/>
<keyword evidence="2" id="KW-1185">Reference proteome</keyword>
<gene>
    <name evidence="1" type="ORF">MCCS_21640</name>
</gene>
<accession>A0A1W7ADR2</accession>
<name>A0A1W7ADR2_9STAP</name>
<evidence type="ECO:0000313" key="1">
    <source>
        <dbReference type="EMBL" id="ARQ07753.1"/>
    </source>
</evidence>
<organism evidence="1 2">
    <name type="scientific">Macrococcoides canis</name>
    <dbReference type="NCBI Taxonomy" id="1855823"/>
    <lineage>
        <taxon>Bacteria</taxon>
        <taxon>Bacillati</taxon>
        <taxon>Bacillota</taxon>
        <taxon>Bacilli</taxon>
        <taxon>Bacillales</taxon>
        <taxon>Staphylococcaceae</taxon>
        <taxon>Macrococcoides</taxon>
    </lineage>
</organism>
<dbReference type="STRING" id="1855823.MCCS_21640"/>
<evidence type="ECO:0000313" key="2">
    <source>
        <dbReference type="Proteomes" id="UP000194154"/>
    </source>
</evidence>
<dbReference type="Proteomes" id="UP000194154">
    <property type="component" value="Chromosome"/>
</dbReference>